<accession>F0QU52</accession>
<dbReference type="AlphaFoldDB" id="F0QU52"/>
<gene>
    <name evidence="1" type="ordered locus">VMUT_0379</name>
</gene>
<dbReference type="STRING" id="985053.VMUT_0379"/>
<dbReference type="EMBL" id="CP002529">
    <property type="protein sequence ID" value="ADY00592.1"/>
    <property type="molecule type" value="Genomic_DNA"/>
</dbReference>
<proteinExistence type="predicted"/>
<dbReference type="KEGG" id="vmo:VMUT_0379"/>
<sequence>MMEFPFTEMIDNPWIKILSRYPTQKDREVLRKIDFVQL</sequence>
<keyword evidence="2" id="KW-1185">Reference proteome</keyword>
<dbReference type="HOGENOM" id="CLU_3323206_0_0_2"/>
<evidence type="ECO:0000313" key="1">
    <source>
        <dbReference type="EMBL" id="ADY00592.1"/>
    </source>
</evidence>
<reference evidence="1 2" key="1">
    <citation type="journal article" date="2011" name="J. Bacteriol.">
        <title>Complete genome sequence of 'Vulcanisaeta moutnovskia' strain 768-28, a novel member of the hyperthermophilic crenarchaeal genus vulcanisaeta.</title>
        <authorList>
            <person name="Gumerov V.M."/>
            <person name="Mardanov A.V."/>
            <person name="Beletsky A.V."/>
            <person name="Prokofeva M.I."/>
            <person name="Bonch-Osmolovskaya E.A."/>
            <person name="Ravin N.V."/>
            <person name="Skryabin K.G."/>
        </authorList>
    </citation>
    <scope>NUCLEOTIDE SEQUENCE [LARGE SCALE GENOMIC DNA]</scope>
    <source>
        <strain evidence="1 2">768-28</strain>
    </source>
</reference>
<organism evidence="1 2">
    <name type="scientific">Vulcanisaeta moutnovskia (strain 768-28)</name>
    <dbReference type="NCBI Taxonomy" id="985053"/>
    <lineage>
        <taxon>Archaea</taxon>
        <taxon>Thermoproteota</taxon>
        <taxon>Thermoprotei</taxon>
        <taxon>Thermoproteales</taxon>
        <taxon>Thermoproteaceae</taxon>
        <taxon>Vulcanisaeta</taxon>
    </lineage>
</organism>
<protein>
    <submittedName>
        <fullName evidence="1">Uncharacterized protein</fullName>
    </submittedName>
</protein>
<evidence type="ECO:0000313" key="2">
    <source>
        <dbReference type="Proteomes" id="UP000007485"/>
    </source>
</evidence>
<dbReference type="Proteomes" id="UP000007485">
    <property type="component" value="Chromosome"/>
</dbReference>
<dbReference type="eggNOG" id="arCOG13896">
    <property type="taxonomic scope" value="Archaea"/>
</dbReference>
<name>F0QU52_VULM7</name>